<comment type="caution">
    <text evidence="1">The sequence shown here is derived from an EMBL/GenBank/DDBJ whole genome shotgun (WGS) entry which is preliminary data.</text>
</comment>
<dbReference type="AlphaFoldDB" id="A0A699WQV2"/>
<dbReference type="EMBL" id="BKCJ011743736">
    <property type="protein sequence ID" value="GFD49573.1"/>
    <property type="molecule type" value="Genomic_DNA"/>
</dbReference>
<evidence type="ECO:0008006" key="2">
    <source>
        <dbReference type="Google" id="ProtNLM"/>
    </source>
</evidence>
<accession>A0A699WQV2</accession>
<proteinExistence type="predicted"/>
<organism evidence="1">
    <name type="scientific">Tanacetum cinerariifolium</name>
    <name type="common">Dalmatian daisy</name>
    <name type="synonym">Chrysanthemum cinerariifolium</name>
    <dbReference type="NCBI Taxonomy" id="118510"/>
    <lineage>
        <taxon>Eukaryota</taxon>
        <taxon>Viridiplantae</taxon>
        <taxon>Streptophyta</taxon>
        <taxon>Embryophyta</taxon>
        <taxon>Tracheophyta</taxon>
        <taxon>Spermatophyta</taxon>
        <taxon>Magnoliopsida</taxon>
        <taxon>eudicotyledons</taxon>
        <taxon>Gunneridae</taxon>
        <taxon>Pentapetalae</taxon>
        <taxon>asterids</taxon>
        <taxon>campanulids</taxon>
        <taxon>Asterales</taxon>
        <taxon>Asteraceae</taxon>
        <taxon>Asteroideae</taxon>
        <taxon>Anthemideae</taxon>
        <taxon>Anthemidinae</taxon>
        <taxon>Tanacetum</taxon>
    </lineage>
</organism>
<evidence type="ECO:0000313" key="1">
    <source>
        <dbReference type="EMBL" id="GFD49573.1"/>
    </source>
</evidence>
<reference evidence="1" key="1">
    <citation type="journal article" date="2019" name="Sci. Rep.">
        <title>Draft genome of Tanacetum cinerariifolium, the natural source of mosquito coil.</title>
        <authorList>
            <person name="Yamashiro T."/>
            <person name="Shiraishi A."/>
            <person name="Satake H."/>
            <person name="Nakayama K."/>
        </authorList>
    </citation>
    <scope>NUCLEOTIDE SEQUENCE</scope>
</reference>
<gene>
    <name evidence="1" type="ORF">Tci_921542</name>
</gene>
<sequence length="73" mass="7999">MPPKRSSTSKASTMSQAAIRKLVDDSIAAALETQTPTMAKADNSIREIPIAKKGNYKEFISCQPFYFNVGRSC</sequence>
<name>A0A699WQV2_TANCI</name>
<protein>
    <recommendedName>
        <fullName evidence="2">Reverse transcriptase domain-containing protein</fullName>
    </recommendedName>
</protein>